<sequence>MSVTVCAIMSSKAESASDFHTRDVAEKLPVTGQSPTESIAVDKDGSVTPEEEVGDVAVVQMSNLRWFNVCVGLYLTAFLYGLDSTIAADVQGPILASLGNLKMLPWVGTGFLLGSVATISLFGSLYNKVEVKWLYLGSIIAFEIGSAICGVAPNMTAMAVGRVVAGMGGTGIYLGCMTYISIFPTPAKRPLYTALISAFWGLGAVLGPVIGGGFAQSKATWRWAFYINLVLAAITAPIYIFWFPHHGAHHHEKILPRIKNLDWLGALLNAATFALFITALVPQKPVVGSVVHRDCRYQRSQLFNIYYIPLFFQFTKGDGAIEVAGRLLPFIFLLIISALLSGALMPKLNLYAAWYVISGILALAGSVPMFFISTATPAGNIYGFEVLIGAGCGLTLQAAYSIALVKFPGDKATSVISFINVGQLGGGALALAIAGTLFQNVGFNTLQSALDGRGYSSSEIRAALAGGYSTIISESTPEIRSLTSDAIASTIATVYGISISGAAADMEDYIFRSSALILPQLPSMDYSTEIMPLHQVHKPPFTVEAPGYSKVPGETIPRRHVKYKDGLVNSPADGVHTVFDIIRRSARLYPNNNAVGYRKLIKLHKETKKIQKNIDGQIKDVSREWQYYELSQFSFITYKDYEQLIIELGCGLRKLGLRPDKKLHLFGTTRYAPLPLPVDRGTYILLYASVSWISMSHACTSQSIPIVTAYDSLGAEGIKHSLDQTECEVMYIDPHLLSTATGSPVQESKIKTVIVNQDCIFGTGNEIDEFKKNHPEIKVITYQELLKLGQENPVELVPAKGPDLYCIMYTSGTSGVPKGACITHQSLTAAVAGLYSCVDDCVSDKECVLAYLPLAHILEMALENLVFFIGGTLGYGSPKTLSDMSVKNCAGDMRELKPTVMVGVPQIWETVRKGVLAKLETSSPIRRALFWGAVGYKGFMSRNRLPGASIFDGIVFSKVRELVGGRLRFTMNGASGISDETKQFVSLVLAPMLAGYGLTETCATGSLGCPLEYSPNSIGPIPGSLDAKLVSLPELGYSADADIPQGEIWFKGMPIMTEYFKNPEETSKAFTADGWFKTGDIGEFDANGHLRVIDRLKNLVKMQGGEYIALEKVEAVYRGSQVVANVMVQAEAEYSRPIAVIMPNEKALAERAKEVGVDEHSMHSDRKVRNLVLKDLQATGRRAGLSEIEIVSGVVITDEEWTPPGLVTATQKLNRRMIRERFKKEISECFKGSA</sequence>
<dbReference type="InterPro" id="IPR011701">
    <property type="entry name" value="MFS"/>
</dbReference>
<dbReference type="GO" id="GO:0005811">
    <property type="term" value="C:lipid droplet"/>
    <property type="evidence" value="ECO:0007669"/>
    <property type="project" value="TreeGrafter"/>
</dbReference>
<dbReference type="GO" id="GO:0005524">
    <property type="term" value="F:ATP binding"/>
    <property type="evidence" value="ECO:0007669"/>
    <property type="project" value="UniProtKB-KW"/>
</dbReference>
<evidence type="ECO:0000313" key="9">
    <source>
        <dbReference type="EMBL" id="CAI4215997.1"/>
    </source>
</evidence>
<evidence type="ECO:0000256" key="5">
    <source>
        <dbReference type="ARBA" id="ARBA00022840"/>
    </source>
</evidence>
<dbReference type="InterPro" id="IPR020846">
    <property type="entry name" value="MFS_dom"/>
</dbReference>
<evidence type="ECO:0000256" key="1">
    <source>
        <dbReference type="ARBA" id="ARBA00004141"/>
    </source>
</evidence>
<feature type="transmembrane region" description="Helical" evidence="7">
    <location>
        <begin position="223"/>
        <end position="242"/>
    </location>
</feature>
<keyword evidence="7" id="KW-1133">Transmembrane helix</keyword>
<comment type="catalytic activity">
    <reaction evidence="6">
        <text>a long-chain fatty acid + ATP + CoA = a long-chain fatty acyl-CoA + AMP + diphosphate</text>
        <dbReference type="Rhea" id="RHEA:15421"/>
        <dbReference type="ChEBI" id="CHEBI:30616"/>
        <dbReference type="ChEBI" id="CHEBI:33019"/>
        <dbReference type="ChEBI" id="CHEBI:57287"/>
        <dbReference type="ChEBI" id="CHEBI:57560"/>
        <dbReference type="ChEBI" id="CHEBI:83139"/>
        <dbReference type="ChEBI" id="CHEBI:456215"/>
        <dbReference type="EC" id="6.2.1.3"/>
    </reaction>
</comment>
<dbReference type="InterPro" id="IPR000873">
    <property type="entry name" value="AMP-dep_synth/lig_dom"/>
</dbReference>
<feature type="transmembrane region" description="Helical" evidence="7">
    <location>
        <begin position="352"/>
        <end position="375"/>
    </location>
</feature>
<dbReference type="PANTHER" id="PTHR43272:SF83">
    <property type="entry name" value="ACYL-COA SYNTHETASE LONG-CHAIN, ISOFORM J"/>
    <property type="match status" value="1"/>
</dbReference>
<keyword evidence="7" id="KW-0812">Transmembrane</keyword>
<dbReference type="CDD" id="cd17502">
    <property type="entry name" value="MFS_Azr1_MDR_like"/>
    <property type="match status" value="1"/>
</dbReference>
<dbReference type="GO" id="GO:0005886">
    <property type="term" value="C:plasma membrane"/>
    <property type="evidence" value="ECO:0007669"/>
    <property type="project" value="TreeGrafter"/>
</dbReference>
<dbReference type="Gene3D" id="3.40.50.12780">
    <property type="entry name" value="N-terminal domain of ligase-like"/>
    <property type="match status" value="1"/>
</dbReference>
<dbReference type="EMBL" id="CALLCH030000014">
    <property type="protein sequence ID" value="CAI4215997.1"/>
    <property type="molecule type" value="Genomic_DNA"/>
</dbReference>
<proteinExistence type="inferred from homology"/>
<gene>
    <name evidence="9" type="ORF">PPNO1_LOCUS5668</name>
</gene>
<keyword evidence="7" id="KW-0472">Membrane</keyword>
<dbReference type="SUPFAM" id="SSF56801">
    <property type="entry name" value="Acetyl-CoA synthetase-like"/>
    <property type="match status" value="1"/>
</dbReference>
<keyword evidence="3" id="KW-0436">Ligase</keyword>
<feature type="transmembrane region" description="Helical" evidence="7">
    <location>
        <begin position="381"/>
        <end position="403"/>
    </location>
</feature>
<organism evidence="9 10">
    <name type="scientific">Parascedosporium putredinis</name>
    <dbReference type="NCBI Taxonomy" id="1442378"/>
    <lineage>
        <taxon>Eukaryota</taxon>
        <taxon>Fungi</taxon>
        <taxon>Dikarya</taxon>
        <taxon>Ascomycota</taxon>
        <taxon>Pezizomycotina</taxon>
        <taxon>Sordariomycetes</taxon>
        <taxon>Hypocreomycetidae</taxon>
        <taxon>Microascales</taxon>
        <taxon>Microascaceae</taxon>
        <taxon>Parascedosporium</taxon>
    </lineage>
</organism>
<dbReference type="Gene3D" id="1.20.1250.20">
    <property type="entry name" value="MFS general substrate transporter like domains"/>
    <property type="match status" value="1"/>
</dbReference>
<feature type="transmembrane region" description="Helical" evidence="7">
    <location>
        <begin position="66"/>
        <end position="83"/>
    </location>
</feature>
<dbReference type="GO" id="GO:0004467">
    <property type="term" value="F:long-chain fatty acid-CoA ligase activity"/>
    <property type="evidence" value="ECO:0007669"/>
    <property type="project" value="UniProtKB-EC"/>
</dbReference>
<dbReference type="AlphaFoldDB" id="A0A9P1MC54"/>
<comment type="caution">
    <text evidence="9">The sequence shown here is derived from an EMBL/GenBank/DDBJ whole genome shotgun (WGS) entry which is preliminary data.</text>
</comment>
<dbReference type="Proteomes" id="UP000838763">
    <property type="component" value="Unassembled WGS sequence"/>
</dbReference>
<comment type="similarity">
    <text evidence="2">Belongs to the ATP-dependent AMP-binding enzyme family.</text>
</comment>
<dbReference type="InterPro" id="IPR042099">
    <property type="entry name" value="ANL_N_sf"/>
</dbReference>
<feature type="transmembrane region" description="Helical" evidence="7">
    <location>
        <begin position="415"/>
        <end position="438"/>
    </location>
</feature>
<evidence type="ECO:0000256" key="2">
    <source>
        <dbReference type="ARBA" id="ARBA00006432"/>
    </source>
</evidence>
<evidence type="ECO:0000256" key="6">
    <source>
        <dbReference type="ARBA" id="ARBA00036813"/>
    </source>
</evidence>
<feature type="domain" description="Major facilitator superfamily (MFS) profile" evidence="8">
    <location>
        <begin position="69"/>
        <end position="477"/>
    </location>
</feature>
<evidence type="ECO:0000256" key="7">
    <source>
        <dbReference type="SAM" id="Phobius"/>
    </source>
</evidence>
<feature type="transmembrane region" description="Helical" evidence="7">
    <location>
        <begin position="263"/>
        <end position="281"/>
    </location>
</feature>
<dbReference type="GO" id="GO:0005783">
    <property type="term" value="C:endoplasmic reticulum"/>
    <property type="evidence" value="ECO:0007669"/>
    <property type="project" value="TreeGrafter"/>
</dbReference>
<evidence type="ECO:0000256" key="4">
    <source>
        <dbReference type="ARBA" id="ARBA00022741"/>
    </source>
</evidence>
<name>A0A9P1MC54_9PEZI</name>
<dbReference type="PROSITE" id="PS00455">
    <property type="entry name" value="AMP_BINDING"/>
    <property type="match status" value="1"/>
</dbReference>
<dbReference type="PROSITE" id="PS50850">
    <property type="entry name" value="MFS"/>
    <property type="match status" value="1"/>
</dbReference>
<dbReference type="PANTHER" id="PTHR43272">
    <property type="entry name" value="LONG-CHAIN-FATTY-ACID--COA LIGASE"/>
    <property type="match status" value="1"/>
</dbReference>
<evidence type="ECO:0000313" key="10">
    <source>
        <dbReference type="Proteomes" id="UP000838763"/>
    </source>
</evidence>
<feature type="transmembrane region" description="Helical" evidence="7">
    <location>
        <begin position="192"/>
        <end position="211"/>
    </location>
</feature>
<dbReference type="InterPro" id="IPR020845">
    <property type="entry name" value="AMP-binding_CS"/>
</dbReference>
<dbReference type="Pfam" id="PF00501">
    <property type="entry name" value="AMP-binding"/>
    <property type="match status" value="1"/>
</dbReference>
<dbReference type="GO" id="GO:0035336">
    <property type="term" value="P:long-chain fatty-acyl-CoA metabolic process"/>
    <property type="evidence" value="ECO:0007669"/>
    <property type="project" value="TreeGrafter"/>
</dbReference>
<feature type="transmembrane region" description="Helical" evidence="7">
    <location>
        <begin position="103"/>
        <end position="126"/>
    </location>
</feature>
<protein>
    <recommendedName>
        <fullName evidence="8">Major facilitator superfamily (MFS) profile domain-containing protein</fullName>
    </recommendedName>
</protein>
<dbReference type="GO" id="GO:0022857">
    <property type="term" value="F:transmembrane transporter activity"/>
    <property type="evidence" value="ECO:0007669"/>
    <property type="project" value="InterPro"/>
</dbReference>
<feature type="transmembrane region" description="Helical" evidence="7">
    <location>
        <begin position="327"/>
        <end position="345"/>
    </location>
</feature>
<reference evidence="9" key="1">
    <citation type="submission" date="2022-11" db="EMBL/GenBank/DDBJ databases">
        <authorList>
            <person name="Scott C."/>
            <person name="Bruce N."/>
        </authorList>
    </citation>
    <scope>NUCLEOTIDE SEQUENCE</scope>
</reference>
<dbReference type="InterPro" id="IPR036259">
    <property type="entry name" value="MFS_trans_sf"/>
</dbReference>
<comment type="subcellular location">
    <subcellularLocation>
        <location evidence="1">Membrane</location>
        <topology evidence="1">Multi-pass membrane protein</topology>
    </subcellularLocation>
</comment>
<accession>A0A9P1MC54</accession>
<feature type="transmembrane region" description="Helical" evidence="7">
    <location>
        <begin position="159"/>
        <end position="180"/>
    </location>
</feature>
<dbReference type="Pfam" id="PF07690">
    <property type="entry name" value="MFS_1"/>
    <property type="match status" value="1"/>
</dbReference>
<evidence type="ECO:0000256" key="3">
    <source>
        <dbReference type="ARBA" id="ARBA00022598"/>
    </source>
</evidence>
<feature type="transmembrane region" description="Helical" evidence="7">
    <location>
        <begin position="133"/>
        <end position="153"/>
    </location>
</feature>
<keyword evidence="4" id="KW-0547">Nucleotide-binding</keyword>
<keyword evidence="10" id="KW-1185">Reference proteome</keyword>
<evidence type="ECO:0000259" key="8">
    <source>
        <dbReference type="PROSITE" id="PS50850"/>
    </source>
</evidence>
<dbReference type="SUPFAM" id="SSF103473">
    <property type="entry name" value="MFS general substrate transporter"/>
    <property type="match status" value="1"/>
</dbReference>
<keyword evidence="5" id="KW-0067">ATP-binding</keyword>
<dbReference type="OrthoDB" id="1700726at2759"/>